<comment type="caution">
    <text evidence="1">The sequence shown here is derived from an EMBL/GenBank/DDBJ whole genome shotgun (WGS) entry which is preliminary data.</text>
</comment>
<gene>
    <name evidence="1" type="ORF">AVEN_198212_1</name>
</gene>
<proteinExistence type="predicted"/>
<dbReference type="Proteomes" id="UP000499080">
    <property type="component" value="Unassembled WGS sequence"/>
</dbReference>
<accession>A0A4Y2E7Z9</accession>
<reference evidence="1 2" key="1">
    <citation type="journal article" date="2019" name="Sci. Rep.">
        <title>Orb-weaving spider Araneus ventricosus genome elucidates the spidroin gene catalogue.</title>
        <authorList>
            <person name="Kono N."/>
            <person name="Nakamura H."/>
            <person name="Ohtoshi R."/>
            <person name="Moran D.A.P."/>
            <person name="Shinohara A."/>
            <person name="Yoshida Y."/>
            <person name="Fujiwara M."/>
            <person name="Mori M."/>
            <person name="Tomita M."/>
            <person name="Arakawa K."/>
        </authorList>
    </citation>
    <scope>NUCLEOTIDE SEQUENCE [LARGE SCALE GENOMIC DNA]</scope>
</reference>
<dbReference type="AlphaFoldDB" id="A0A4Y2E7Z9"/>
<protein>
    <submittedName>
        <fullName evidence="1">Uncharacterized protein</fullName>
    </submittedName>
</protein>
<dbReference type="OrthoDB" id="329227at2759"/>
<name>A0A4Y2E7Z9_ARAVE</name>
<evidence type="ECO:0000313" key="2">
    <source>
        <dbReference type="Proteomes" id="UP000499080"/>
    </source>
</evidence>
<organism evidence="1 2">
    <name type="scientific">Araneus ventricosus</name>
    <name type="common">Orbweaver spider</name>
    <name type="synonym">Epeira ventricosa</name>
    <dbReference type="NCBI Taxonomy" id="182803"/>
    <lineage>
        <taxon>Eukaryota</taxon>
        <taxon>Metazoa</taxon>
        <taxon>Ecdysozoa</taxon>
        <taxon>Arthropoda</taxon>
        <taxon>Chelicerata</taxon>
        <taxon>Arachnida</taxon>
        <taxon>Araneae</taxon>
        <taxon>Araneomorphae</taxon>
        <taxon>Entelegynae</taxon>
        <taxon>Araneoidea</taxon>
        <taxon>Araneidae</taxon>
        <taxon>Araneus</taxon>
    </lineage>
</organism>
<keyword evidence="2" id="KW-1185">Reference proteome</keyword>
<sequence length="340" mass="39020">MEAPEFFEVRPTPDPEQYQEDEALQGLLIDLEPEVQEERVPQDLQGDLEPEMEEEQEVLQAMREGLEPEVEHQEILQAVQGGPGPEVEEEKDVYQAVQEGPEPDVKEQDGILQALPGQVHLEINRMVHPEEVPQEYEAPVARIHLRQHIEPNIQQELVHLTNILQENEVHLNIVPMASDLLRPSWEGARREIIQQIMYLNIVPMASELLRPSWEGARREIIQQIMYLNIVPMASELLRPSWKEARSEILQQIMSFNTEQVRFRVANITDAMDITRQEFTTSFYSQEGPPRLLALEGPPRLLALEGPPRLLALEGPPRLLALEGCWFSYVLLILHGANYVT</sequence>
<evidence type="ECO:0000313" key="1">
    <source>
        <dbReference type="EMBL" id="GBM23984.1"/>
    </source>
</evidence>
<dbReference type="EMBL" id="BGPR01000507">
    <property type="protein sequence ID" value="GBM23984.1"/>
    <property type="molecule type" value="Genomic_DNA"/>
</dbReference>